<reference evidence="1 2" key="1">
    <citation type="journal article" date="2021" name="Hortic Res">
        <title>Chromosome-scale assembly of the Dendrobium chrysotoxum genome enhances the understanding of orchid evolution.</title>
        <authorList>
            <person name="Zhang Y."/>
            <person name="Zhang G.Q."/>
            <person name="Zhang D."/>
            <person name="Liu X.D."/>
            <person name="Xu X.Y."/>
            <person name="Sun W.H."/>
            <person name="Yu X."/>
            <person name="Zhu X."/>
            <person name="Wang Z.W."/>
            <person name="Zhao X."/>
            <person name="Zhong W.Y."/>
            <person name="Chen H."/>
            <person name="Yin W.L."/>
            <person name="Huang T."/>
            <person name="Niu S.C."/>
            <person name="Liu Z.J."/>
        </authorList>
    </citation>
    <scope>NUCLEOTIDE SEQUENCE [LARGE SCALE GENOMIC DNA]</scope>
    <source>
        <strain evidence="1">Lindl</strain>
    </source>
</reference>
<dbReference type="EMBL" id="JAGFBR010000012">
    <property type="protein sequence ID" value="KAH0457538.1"/>
    <property type="molecule type" value="Genomic_DNA"/>
</dbReference>
<accession>A0AAV7GPC9</accession>
<organism evidence="1 2">
    <name type="scientific">Dendrobium chrysotoxum</name>
    <name type="common">Orchid</name>
    <dbReference type="NCBI Taxonomy" id="161865"/>
    <lineage>
        <taxon>Eukaryota</taxon>
        <taxon>Viridiplantae</taxon>
        <taxon>Streptophyta</taxon>
        <taxon>Embryophyta</taxon>
        <taxon>Tracheophyta</taxon>
        <taxon>Spermatophyta</taxon>
        <taxon>Magnoliopsida</taxon>
        <taxon>Liliopsida</taxon>
        <taxon>Asparagales</taxon>
        <taxon>Orchidaceae</taxon>
        <taxon>Epidendroideae</taxon>
        <taxon>Malaxideae</taxon>
        <taxon>Dendrobiinae</taxon>
        <taxon>Dendrobium</taxon>
    </lineage>
</organism>
<dbReference type="Proteomes" id="UP000775213">
    <property type="component" value="Unassembled WGS sequence"/>
</dbReference>
<gene>
    <name evidence="1" type="ORF">IEQ34_012853</name>
</gene>
<protein>
    <submittedName>
        <fullName evidence="1">Uncharacterized protein</fullName>
    </submittedName>
</protein>
<comment type="caution">
    <text evidence="1">The sequence shown here is derived from an EMBL/GenBank/DDBJ whole genome shotgun (WGS) entry which is preliminary data.</text>
</comment>
<sequence length="79" mass="9027">MPMLTIYATNSFIPYLESWKILFTAISSLDFDSTEASVASEVLIVEAIIGLVKISLRENRIFALPLSSFFHPIHFRLHR</sequence>
<evidence type="ECO:0000313" key="1">
    <source>
        <dbReference type="EMBL" id="KAH0457538.1"/>
    </source>
</evidence>
<name>A0AAV7GPC9_DENCH</name>
<proteinExistence type="predicted"/>
<dbReference type="AlphaFoldDB" id="A0AAV7GPC9"/>
<keyword evidence="2" id="KW-1185">Reference proteome</keyword>
<evidence type="ECO:0000313" key="2">
    <source>
        <dbReference type="Proteomes" id="UP000775213"/>
    </source>
</evidence>